<reference evidence="2" key="1">
    <citation type="journal article" date="2020" name="Stud. Mycol.">
        <title>101 Dothideomycetes genomes: a test case for predicting lifestyles and emergence of pathogens.</title>
        <authorList>
            <person name="Haridas S."/>
            <person name="Albert R."/>
            <person name="Binder M."/>
            <person name="Bloem J."/>
            <person name="Labutti K."/>
            <person name="Salamov A."/>
            <person name="Andreopoulos B."/>
            <person name="Baker S."/>
            <person name="Barry K."/>
            <person name="Bills G."/>
            <person name="Bluhm B."/>
            <person name="Cannon C."/>
            <person name="Castanera R."/>
            <person name="Culley D."/>
            <person name="Daum C."/>
            <person name="Ezra D."/>
            <person name="Gonzalez J."/>
            <person name="Henrissat B."/>
            <person name="Kuo A."/>
            <person name="Liang C."/>
            <person name="Lipzen A."/>
            <person name="Lutzoni F."/>
            <person name="Magnuson J."/>
            <person name="Mondo S."/>
            <person name="Nolan M."/>
            <person name="Ohm R."/>
            <person name="Pangilinan J."/>
            <person name="Park H.-J."/>
            <person name="Ramirez L."/>
            <person name="Alfaro M."/>
            <person name="Sun H."/>
            <person name="Tritt A."/>
            <person name="Yoshinaga Y."/>
            <person name="Zwiers L.-H."/>
            <person name="Turgeon B."/>
            <person name="Goodwin S."/>
            <person name="Spatafora J."/>
            <person name="Crous P."/>
            <person name="Grigoriev I."/>
        </authorList>
    </citation>
    <scope>NUCLEOTIDE SEQUENCE</scope>
    <source>
        <strain evidence="2">CBS 690.94</strain>
    </source>
</reference>
<evidence type="ECO:0000313" key="2">
    <source>
        <dbReference type="EMBL" id="KAF2438354.1"/>
    </source>
</evidence>
<feature type="region of interest" description="Disordered" evidence="1">
    <location>
        <begin position="45"/>
        <end position="67"/>
    </location>
</feature>
<name>A0A9P4P4S5_9PLEO</name>
<evidence type="ECO:0000256" key="1">
    <source>
        <dbReference type="SAM" id="MobiDB-lite"/>
    </source>
</evidence>
<dbReference type="EMBL" id="MU001512">
    <property type="protein sequence ID" value="KAF2438354.1"/>
    <property type="molecule type" value="Genomic_DNA"/>
</dbReference>
<comment type="caution">
    <text evidence="2">The sequence shown here is derived from an EMBL/GenBank/DDBJ whole genome shotgun (WGS) entry which is preliminary data.</text>
</comment>
<organism evidence="2 3">
    <name type="scientific">Karstenula rhodostoma CBS 690.94</name>
    <dbReference type="NCBI Taxonomy" id="1392251"/>
    <lineage>
        <taxon>Eukaryota</taxon>
        <taxon>Fungi</taxon>
        <taxon>Dikarya</taxon>
        <taxon>Ascomycota</taxon>
        <taxon>Pezizomycotina</taxon>
        <taxon>Dothideomycetes</taxon>
        <taxon>Pleosporomycetidae</taxon>
        <taxon>Pleosporales</taxon>
        <taxon>Massarineae</taxon>
        <taxon>Didymosphaeriaceae</taxon>
        <taxon>Karstenula</taxon>
    </lineage>
</organism>
<accession>A0A9P4P4S5</accession>
<dbReference type="AlphaFoldDB" id="A0A9P4P4S5"/>
<protein>
    <submittedName>
        <fullName evidence="2">Uncharacterized protein</fullName>
    </submittedName>
</protein>
<evidence type="ECO:0000313" key="3">
    <source>
        <dbReference type="Proteomes" id="UP000799764"/>
    </source>
</evidence>
<gene>
    <name evidence="2" type="ORF">P171DRAFT_159355</name>
</gene>
<sequence length="67" mass="7536">MNFELIFPMASRNVANTEFCQAFPTPVSHPVPPHLQKQLPPVLALAQQPSQPHRYPRPQQVATVHAQ</sequence>
<proteinExistence type="predicted"/>
<keyword evidence="3" id="KW-1185">Reference proteome</keyword>
<dbReference type="Proteomes" id="UP000799764">
    <property type="component" value="Unassembled WGS sequence"/>
</dbReference>